<name>B6EPH4_ALISL</name>
<dbReference type="AlphaFoldDB" id="B6EPH4"/>
<dbReference type="eggNOG" id="ENOG5032XSE">
    <property type="taxonomic scope" value="Bacteria"/>
</dbReference>
<sequence>MGFRLICLTLAMSASVQSVMANEQVREASCSVASSYGIYLSGIHTGEMKRVEAWQGTRAIITSNSKASILGIGTAYSQSAEVSWSELENEWVTDKFHQKVSGFRSRDMKVTFTDGGHQSDVDIDGKESTYFSKEIPLRDVDTLSIQIRENLLQGKQTFRLNRQASDGIEPYQYQVHEKQIKTFEKWGELEVIPVEQTGAEHVTFLFAPELEYQLIEARYHGFILRGLLTLEGYESTCGG</sequence>
<dbReference type="HOGENOM" id="CLU_1097921_0_0_6"/>
<dbReference type="Proteomes" id="UP000001730">
    <property type="component" value="Chromosome 1"/>
</dbReference>
<protein>
    <submittedName>
        <fullName evidence="2">Exported protein</fullName>
    </submittedName>
</protein>
<accession>B6EPH4</accession>
<reference evidence="2 3" key="1">
    <citation type="journal article" date="2008" name="BMC Genomics">
        <title>The genome sequence of the fish pathogen Aliivibrio salmonicida strain LFI1238 shows extensive evidence of gene decay.</title>
        <authorList>
            <person name="Hjerde E."/>
            <person name="Lorentzen M.S."/>
            <person name="Holden M.T."/>
            <person name="Seeger K."/>
            <person name="Paulsen S."/>
            <person name="Bason N."/>
            <person name="Churcher C."/>
            <person name="Harris D."/>
            <person name="Norbertczak H."/>
            <person name="Quail M.A."/>
            <person name="Sanders S."/>
            <person name="Thurston S."/>
            <person name="Parkhill J."/>
            <person name="Willassen N.P."/>
            <person name="Thomson N.R."/>
        </authorList>
    </citation>
    <scope>NUCLEOTIDE SEQUENCE [LARGE SCALE GENOMIC DNA]</scope>
    <source>
        <strain evidence="2 3">LFI1238</strain>
    </source>
</reference>
<keyword evidence="1" id="KW-0732">Signal</keyword>
<gene>
    <name evidence="2" type="ordered locus">VSAL_I0269</name>
</gene>
<feature type="signal peptide" evidence="1">
    <location>
        <begin position="1"/>
        <end position="21"/>
    </location>
</feature>
<proteinExistence type="predicted"/>
<organism evidence="2 3">
    <name type="scientific">Aliivibrio salmonicida (strain LFI1238)</name>
    <name type="common">Vibrio salmonicida (strain LFI1238)</name>
    <dbReference type="NCBI Taxonomy" id="316275"/>
    <lineage>
        <taxon>Bacteria</taxon>
        <taxon>Pseudomonadati</taxon>
        <taxon>Pseudomonadota</taxon>
        <taxon>Gammaproteobacteria</taxon>
        <taxon>Vibrionales</taxon>
        <taxon>Vibrionaceae</taxon>
        <taxon>Aliivibrio</taxon>
    </lineage>
</organism>
<dbReference type="KEGG" id="vsa:VSAL_I0269"/>
<evidence type="ECO:0000313" key="2">
    <source>
        <dbReference type="EMBL" id="CAQ77954.1"/>
    </source>
</evidence>
<feature type="chain" id="PRO_5002844617" evidence="1">
    <location>
        <begin position="22"/>
        <end position="239"/>
    </location>
</feature>
<dbReference type="EMBL" id="FM178379">
    <property type="protein sequence ID" value="CAQ77954.1"/>
    <property type="molecule type" value="Genomic_DNA"/>
</dbReference>
<keyword evidence="3" id="KW-1185">Reference proteome</keyword>
<evidence type="ECO:0000313" key="3">
    <source>
        <dbReference type="Proteomes" id="UP000001730"/>
    </source>
</evidence>
<evidence type="ECO:0000256" key="1">
    <source>
        <dbReference type="SAM" id="SignalP"/>
    </source>
</evidence>